<proteinExistence type="predicted"/>
<accession>A0A1M5YSW3</accession>
<dbReference type="OrthoDB" id="2223488at2"/>
<name>A0A1M5YSW3_9GAMM</name>
<dbReference type="RefSeq" id="WP_067660114.1">
    <property type="nucleotide sequence ID" value="NZ_FQXG01000008.1"/>
</dbReference>
<evidence type="ECO:0000313" key="1">
    <source>
        <dbReference type="EMBL" id="SHI14924.1"/>
    </source>
</evidence>
<protein>
    <submittedName>
        <fullName evidence="1">Uncharacterized protein</fullName>
    </submittedName>
</protein>
<dbReference type="STRING" id="299255.SAMN02745129_4373"/>
<evidence type="ECO:0000313" key="2">
    <source>
        <dbReference type="Proteomes" id="UP000184268"/>
    </source>
</evidence>
<dbReference type="AlphaFoldDB" id="A0A1M5YSW3"/>
<gene>
    <name evidence="1" type="ORF">SAMN02745129_4373</name>
</gene>
<organism evidence="1 2">
    <name type="scientific">Ferrimonas marina</name>
    <dbReference type="NCBI Taxonomy" id="299255"/>
    <lineage>
        <taxon>Bacteria</taxon>
        <taxon>Pseudomonadati</taxon>
        <taxon>Pseudomonadota</taxon>
        <taxon>Gammaproteobacteria</taxon>
        <taxon>Alteromonadales</taxon>
        <taxon>Ferrimonadaceae</taxon>
        <taxon>Ferrimonas</taxon>
    </lineage>
</organism>
<dbReference type="Proteomes" id="UP000184268">
    <property type="component" value="Unassembled WGS sequence"/>
</dbReference>
<keyword evidence="2" id="KW-1185">Reference proteome</keyword>
<reference evidence="1 2" key="1">
    <citation type="submission" date="2016-11" db="EMBL/GenBank/DDBJ databases">
        <authorList>
            <person name="Jaros S."/>
            <person name="Januszkiewicz K."/>
            <person name="Wedrychowicz H."/>
        </authorList>
    </citation>
    <scope>NUCLEOTIDE SEQUENCE [LARGE SCALE GENOMIC DNA]</scope>
    <source>
        <strain evidence="1 2">DSM 16917</strain>
    </source>
</reference>
<sequence>MDVQISRPSQLQDSFRSYQILIDGKVVAQLKADTEINLTIPADARQLQARIDWCESPPVAIEALTSQKLVIKNAMGNGWLFDLLISPLYYITLGRKEYLTIECL</sequence>
<dbReference type="EMBL" id="FQXG01000008">
    <property type="protein sequence ID" value="SHI14924.1"/>
    <property type="molecule type" value="Genomic_DNA"/>
</dbReference>